<gene>
    <name evidence="1" type="ORF">RPERSI_LOCUS1107</name>
</gene>
<protein>
    <submittedName>
        <fullName evidence="1">22815_t:CDS:1</fullName>
    </submittedName>
</protein>
<dbReference type="Proteomes" id="UP000789920">
    <property type="component" value="Unassembled WGS sequence"/>
</dbReference>
<name>A0ACA9KQN1_9GLOM</name>
<keyword evidence="2" id="KW-1185">Reference proteome</keyword>
<accession>A0ACA9KQN1</accession>
<organism evidence="1 2">
    <name type="scientific">Racocetra persica</name>
    <dbReference type="NCBI Taxonomy" id="160502"/>
    <lineage>
        <taxon>Eukaryota</taxon>
        <taxon>Fungi</taxon>
        <taxon>Fungi incertae sedis</taxon>
        <taxon>Mucoromycota</taxon>
        <taxon>Glomeromycotina</taxon>
        <taxon>Glomeromycetes</taxon>
        <taxon>Diversisporales</taxon>
        <taxon>Gigasporaceae</taxon>
        <taxon>Racocetra</taxon>
    </lineage>
</organism>
<comment type="caution">
    <text evidence="1">The sequence shown here is derived from an EMBL/GenBank/DDBJ whole genome shotgun (WGS) entry which is preliminary data.</text>
</comment>
<sequence length="233" mass="26879">MRDIISDKFSDLSSKEVSNIILKAWSCLFENYKTKYKMKKNILKKNFDIIDVIPSQKKKKISDNLYSYPQYPTQIGFIPPNSETIRNTIINASNRTNKQIQTKIIETAEFLIDVVLDVMNFSGDDATELVKKFQLILSKFGLTHKNIISITNDNYDVKVLLTQIKIEIIPYLTNILQINVKSGLSCINDILDKSKKLIEVLSNNTNHQKLRDIQQQIDQNIKQPLDVIDVKED</sequence>
<reference evidence="1" key="1">
    <citation type="submission" date="2021-06" db="EMBL/GenBank/DDBJ databases">
        <authorList>
            <person name="Kallberg Y."/>
            <person name="Tangrot J."/>
            <person name="Rosling A."/>
        </authorList>
    </citation>
    <scope>NUCLEOTIDE SEQUENCE</scope>
    <source>
        <strain evidence="1">MA461A</strain>
    </source>
</reference>
<proteinExistence type="predicted"/>
<evidence type="ECO:0000313" key="2">
    <source>
        <dbReference type="Proteomes" id="UP000789920"/>
    </source>
</evidence>
<dbReference type="EMBL" id="CAJVQC010000933">
    <property type="protein sequence ID" value="CAG8484086.1"/>
    <property type="molecule type" value="Genomic_DNA"/>
</dbReference>
<evidence type="ECO:0000313" key="1">
    <source>
        <dbReference type="EMBL" id="CAG8484086.1"/>
    </source>
</evidence>